<dbReference type="InterPro" id="IPR000238">
    <property type="entry name" value="RbfA"/>
</dbReference>
<dbReference type="InterPro" id="IPR015946">
    <property type="entry name" value="KH_dom-like_a/b"/>
</dbReference>
<dbReference type="GO" id="GO:0005829">
    <property type="term" value="C:cytosol"/>
    <property type="evidence" value="ECO:0007669"/>
    <property type="project" value="TreeGrafter"/>
</dbReference>
<gene>
    <name evidence="2 3" type="primary">rbfA</name>
    <name evidence="3" type="ORF">ENR59_00335</name>
</gene>
<dbReference type="InterPro" id="IPR023799">
    <property type="entry name" value="RbfA_dom_sf"/>
</dbReference>
<comment type="subunit">
    <text evidence="2">Monomer. Binds 30S ribosomal subunits, but not 50S ribosomal subunits or 70S ribosomes.</text>
</comment>
<name>A0A7C3WCD7_9BACT</name>
<dbReference type="GO" id="GO:0043024">
    <property type="term" value="F:ribosomal small subunit binding"/>
    <property type="evidence" value="ECO:0007669"/>
    <property type="project" value="TreeGrafter"/>
</dbReference>
<dbReference type="Pfam" id="PF02033">
    <property type="entry name" value="RBFA"/>
    <property type="match status" value="1"/>
</dbReference>
<evidence type="ECO:0000256" key="2">
    <source>
        <dbReference type="HAMAP-Rule" id="MF_00003"/>
    </source>
</evidence>
<comment type="similarity">
    <text evidence="2">Belongs to the RbfA family.</text>
</comment>
<dbReference type="HAMAP" id="MF_00003">
    <property type="entry name" value="RbfA"/>
    <property type="match status" value="1"/>
</dbReference>
<keyword evidence="1 2" id="KW-0690">Ribosome biogenesis</keyword>
<comment type="function">
    <text evidence="2">One of several proteins that assist in the late maturation steps of the functional core of the 30S ribosomal subunit. Associates with free 30S ribosomal subunits (but not with 30S subunits that are part of 70S ribosomes or polysomes). Required for efficient processing of 16S rRNA. May interact with the 5'-terminal helix region of 16S rRNA.</text>
</comment>
<dbReference type="GO" id="GO:0030490">
    <property type="term" value="P:maturation of SSU-rRNA"/>
    <property type="evidence" value="ECO:0007669"/>
    <property type="project" value="UniProtKB-UniRule"/>
</dbReference>
<comment type="subcellular location">
    <subcellularLocation>
        <location evidence="2">Cytoplasm</location>
    </subcellularLocation>
</comment>
<protein>
    <recommendedName>
        <fullName evidence="2">Ribosome-binding factor A</fullName>
    </recommendedName>
</protein>
<keyword evidence="2" id="KW-0963">Cytoplasm</keyword>
<dbReference type="SUPFAM" id="SSF89919">
    <property type="entry name" value="Ribosome-binding factor A, RbfA"/>
    <property type="match status" value="1"/>
</dbReference>
<sequence>MTTKEGPSRRSIRMADQIMREIATMLAEEIQDPRLELVTISGVRLNADLSVATVYYTLHGDPARMKAAADGLNQAKGFLRSHLGRRIKSKFVPELRFALDEFLETMVYAHPNG</sequence>
<dbReference type="EMBL" id="DSRP01000022">
    <property type="protein sequence ID" value="HGG91384.1"/>
    <property type="molecule type" value="Genomic_DNA"/>
</dbReference>
<dbReference type="AlphaFoldDB" id="A0A7C3WCD7"/>
<dbReference type="NCBIfam" id="TIGR00082">
    <property type="entry name" value="rbfA"/>
    <property type="match status" value="1"/>
</dbReference>
<accession>A0A7C3WCD7</accession>
<dbReference type="Gene3D" id="3.30.300.20">
    <property type="match status" value="1"/>
</dbReference>
<evidence type="ECO:0000313" key="3">
    <source>
        <dbReference type="EMBL" id="HGG91384.1"/>
    </source>
</evidence>
<dbReference type="PANTHER" id="PTHR33515">
    <property type="entry name" value="RIBOSOME-BINDING FACTOR A, CHLOROPLASTIC-RELATED"/>
    <property type="match status" value="1"/>
</dbReference>
<proteinExistence type="inferred from homology"/>
<evidence type="ECO:0000256" key="1">
    <source>
        <dbReference type="ARBA" id="ARBA00022517"/>
    </source>
</evidence>
<reference evidence="3" key="1">
    <citation type="journal article" date="2020" name="mSystems">
        <title>Genome- and Community-Level Interaction Insights into Carbon Utilization and Element Cycling Functions of Hydrothermarchaeota in Hydrothermal Sediment.</title>
        <authorList>
            <person name="Zhou Z."/>
            <person name="Liu Y."/>
            <person name="Xu W."/>
            <person name="Pan J."/>
            <person name="Luo Z.H."/>
            <person name="Li M."/>
        </authorList>
    </citation>
    <scope>NUCLEOTIDE SEQUENCE [LARGE SCALE GENOMIC DNA]</scope>
    <source>
        <strain evidence="3">SpSt-413</strain>
    </source>
</reference>
<comment type="caution">
    <text evidence="3">The sequence shown here is derived from an EMBL/GenBank/DDBJ whole genome shotgun (WGS) entry which is preliminary data.</text>
</comment>
<dbReference type="PANTHER" id="PTHR33515:SF1">
    <property type="entry name" value="RIBOSOME-BINDING FACTOR A, CHLOROPLASTIC-RELATED"/>
    <property type="match status" value="1"/>
</dbReference>
<organism evidence="3">
    <name type="scientific">Fundidesulfovibrio putealis</name>
    <dbReference type="NCBI Taxonomy" id="270496"/>
    <lineage>
        <taxon>Bacteria</taxon>
        <taxon>Pseudomonadati</taxon>
        <taxon>Thermodesulfobacteriota</taxon>
        <taxon>Desulfovibrionia</taxon>
        <taxon>Desulfovibrionales</taxon>
        <taxon>Desulfovibrionaceae</taxon>
        <taxon>Fundidesulfovibrio</taxon>
    </lineage>
</organism>